<keyword evidence="2" id="KW-0812">Transmembrane</keyword>
<dbReference type="AlphaFoldDB" id="A0A0C4EPA0"/>
<feature type="region of interest" description="Disordered" evidence="1">
    <location>
        <begin position="572"/>
        <end position="606"/>
    </location>
</feature>
<proteinExistence type="predicted"/>
<dbReference type="OMA" id="SHSSWES"/>
<feature type="region of interest" description="Disordered" evidence="1">
    <location>
        <begin position="959"/>
        <end position="1021"/>
    </location>
</feature>
<feature type="compositionally biased region" description="Basic and acidic residues" evidence="1">
    <location>
        <begin position="583"/>
        <end position="601"/>
    </location>
</feature>
<evidence type="ECO:0000313" key="4">
    <source>
        <dbReference type="EnsemblFungi" id="PTTG_02601-t43_1-p1"/>
    </source>
</evidence>
<feature type="transmembrane region" description="Helical" evidence="2">
    <location>
        <begin position="408"/>
        <end position="431"/>
    </location>
</feature>
<evidence type="ECO:0000256" key="1">
    <source>
        <dbReference type="SAM" id="MobiDB-lite"/>
    </source>
</evidence>
<feature type="compositionally biased region" description="Low complexity" evidence="1">
    <location>
        <begin position="976"/>
        <end position="988"/>
    </location>
</feature>
<reference evidence="3" key="2">
    <citation type="submission" date="2016-05" db="EMBL/GenBank/DDBJ databases">
        <title>Comparative analysis highlights variable genome content of wheat rusts and divergence of the mating loci.</title>
        <authorList>
            <person name="Cuomo C.A."/>
            <person name="Bakkeren G."/>
            <person name="Szabo L."/>
            <person name="Khalil H."/>
            <person name="Joly D."/>
            <person name="Goldberg J."/>
            <person name="Young S."/>
            <person name="Zeng Q."/>
            <person name="Fellers J."/>
        </authorList>
    </citation>
    <scope>NUCLEOTIDE SEQUENCE [LARGE SCALE GENOMIC DNA]</scope>
    <source>
        <strain evidence="3">1-1 BBBD Race 1</strain>
    </source>
</reference>
<accession>A0A0C4EPA0</accession>
<protein>
    <submittedName>
        <fullName evidence="3 4">Uncharacterized protein</fullName>
    </submittedName>
</protein>
<evidence type="ECO:0000256" key="2">
    <source>
        <dbReference type="SAM" id="Phobius"/>
    </source>
</evidence>
<feature type="region of interest" description="Disordered" evidence="1">
    <location>
        <begin position="187"/>
        <end position="231"/>
    </location>
</feature>
<keyword evidence="2" id="KW-1133">Transmembrane helix</keyword>
<name>A0A0C4EPA0_PUCT1</name>
<feature type="compositionally biased region" description="Polar residues" evidence="1">
    <location>
        <begin position="994"/>
        <end position="1004"/>
    </location>
</feature>
<dbReference type="VEuPathDB" id="FungiDB:PTTG_02601"/>
<dbReference type="Proteomes" id="UP000005240">
    <property type="component" value="Unassembled WGS sequence"/>
</dbReference>
<gene>
    <name evidence="3" type="ORF">PTTG_02601</name>
</gene>
<keyword evidence="5" id="KW-1185">Reference proteome</keyword>
<dbReference type="EMBL" id="ADAS02000100">
    <property type="protein sequence ID" value="OAV90514.1"/>
    <property type="molecule type" value="Genomic_DNA"/>
</dbReference>
<reference evidence="4 5" key="3">
    <citation type="journal article" date="2017" name="G3 (Bethesda)">
        <title>Comparative analysis highlights variable genome content of wheat rusts and divergence of the mating loci.</title>
        <authorList>
            <person name="Cuomo C.A."/>
            <person name="Bakkeren G."/>
            <person name="Khalil H.B."/>
            <person name="Panwar V."/>
            <person name="Joly D."/>
            <person name="Linning R."/>
            <person name="Sakthikumar S."/>
            <person name="Song X."/>
            <person name="Adiconis X."/>
            <person name="Fan L."/>
            <person name="Goldberg J.M."/>
            <person name="Levin J.Z."/>
            <person name="Young S."/>
            <person name="Zeng Q."/>
            <person name="Anikster Y."/>
            <person name="Bruce M."/>
            <person name="Wang M."/>
            <person name="Yin C."/>
            <person name="McCallum B."/>
            <person name="Szabo L.J."/>
            <person name="Hulbert S."/>
            <person name="Chen X."/>
            <person name="Fellers J.P."/>
        </authorList>
    </citation>
    <scope>NUCLEOTIDE SEQUENCE</scope>
    <source>
        <strain evidence="4">isolate 1-1 / race 1 (BBBD)</strain>
        <strain evidence="5">Isolate 1-1 / race 1 (BBBD)</strain>
    </source>
</reference>
<evidence type="ECO:0000313" key="3">
    <source>
        <dbReference type="EMBL" id="OAV90514.1"/>
    </source>
</evidence>
<feature type="compositionally biased region" description="Polar residues" evidence="1">
    <location>
        <begin position="202"/>
        <end position="231"/>
    </location>
</feature>
<evidence type="ECO:0000313" key="5">
    <source>
        <dbReference type="Proteomes" id="UP000005240"/>
    </source>
</evidence>
<sequence length="1084" mass="118006">MKTSMLLSAESTPTRFISVKGLSSPFRDQPATSLTVSSHVIDISPSPPPPASLLANLSGRFEDALSPDVKTPTESELNPMLDIDEFAISEPTTLNARHQPIGLGLGIDTGESTFANFLPMSAEALHSTPTLPWGIEQSAPSSSPLVTLSTRRVQLSPWPTSFDNLTPERSENHDSWTEAVLHGQELETAEHRPRATLKRETNPSPEISPSLSIKSPVHVSSVTPQTNTLKTENVPSISQRLTRRLLSFNRKSLAGDDFKSEKVAPELQVIPELVISPIPDSSSGPMPLSMKFSPRGRLLSTLRHRMKLRGIDNPDSAQVTRASPVLPTRGGSDAGSFIAPSQDAYSSGKNDSPLELPSSPAFPSHSPNLRDAPGSFSPLVYDNKAFSPAMSHAPQAHVMPVHPGATTLVVSIVAGSLGLVGICLILIILAWKKNGCFPGLSSWKRKHRGTAYDEFMEEKSCWIADKKLKIHRESKPNPERTVTAVNQKSNSFCSASEDVRSGHPVSRSPSQAPSIPPLAYLVNGKLSIDSIRLEFPAPVSSPMAPSLSSGLSSNYEDDLKQNDYKVISTLKNRTQPEPAQSPHKIDFSDDAHLASRPRSDSKSSTISKASLKSISSIASFLLSITKFDSLSAGNKKGKLEMGISSENYKNVRESLNSVNDPFSMSSPKYAKKPSIPAFNQPIKRVDSADGLVRAASAQLNRLNYSVGSQDAPKRPNTISCVPPAILITDHPSELIPPSPPRSSTYDQRPESIGTFLARYSNFNCTTEQGPHPEESDSYMSPQHQYSTSQSIQIPHDNRAVFDLPVSKVKVSSEVERADRQPTPRIRTLSSGQEWRARDPRINSVSSLISHRSRTSELLGTAALQDFDRSNVKFDFAPKRTSLNTLNSSQTIRELAAVTEDLRALIDSEMDPDCSWDLPSQFHQTVPDWVTLPAKFMVAPPMRPPKSASRYSSMKPTAIEYESTSTPCSPNDPNPLSSRRVSSHSSWESAAIQYPDTNFNPSSSAKGKRVSTGSRVKKSNSESSIETVVSAESNASILEIASLHTAQTQSVRGVSAEFVIRQSIAQIQALEAHNRLRMALGTRPE</sequence>
<feature type="compositionally biased region" description="Polar residues" evidence="1">
    <location>
        <begin position="961"/>
        <end position="975"/>
    </location>
</feature>
<dbReference type="EnsemblFungi" id="PTTG_02601-t43_1">
    <property type="protein sequence ID" value="PTTG_02601-t43_1-p1"/>
    <property type="gene ID" value="PTTG_02601"/>
</dbReference>
<organism evidence="3">
    <name type="scientific">Puccinia triticina (isolate 1-1 / race 1 (BBBD))</name>
    <name type="common">Brown leaf rust fungus</name>
    <dbReference type="NCBI Taxonomy" id="630390"/>
    <lineage>
        <taxon>Eukaryota</taxon>
        <taxon>Fungi</taxon>
        <taxon>Dikarya</taxon>
        <taxon>Basidiomycota</taxon>
        <taxon>Pucciniomycotina</taxon>
        <taxon>Pucciniomycetes</taxon>
        <taxon>Pucciniales</taxon>
        <taxon>Pucciniaceae</taxon>
        <taxon>Puccinia</taxon>
    </lineage>
</organism>
<reference evidence="3" key="1">
    <citation type="submission" date="2009-11" db="EMBL/GenBank/DDBJ databases">
        <authorList>
            <consortium name="The Broad Institute Genome Sequencing Platform"/>
            <person name="Ward D."/>
            <person name="Feldgarden M."/>
            <person name="Earl A."/>
            <person name="Young S.K."/>
            <person name="Zeng Q."/>
            <person name="Koehrsen M."/>
            <person name="Alvarado L."/>
            <person name="Berlin A."/>
            <person name="Bochicchio J."/>
            <person name="Borenstein D."/>
            <person name="Chapman S.B."/>
            <person name="Chen Z."/>
            <person name="Engels R."/>
            <person name="Freedman E."/>
            <person name="Gellesch M."/>
            <person name="Goldberg J."/>
            <person name="Griggs A."/>
            <person name="Gujja S."/>
            <person name="Heilman E."/>
            <person name="Heiman D."/>
            <person name="Hepburn T."/>
            <person name="Howarth C."/>
            <person name="Jen D."/>
            <person name="Larson L."/>
            <person name="Lewis B."/>
            <person name="Mehta T."/>
            <person name="Park D."/>
            <person name="Pearson M."/>
            <person name="Roberts A."/>
            <person name="Saif S."/>
            <person name="Shea T."/>
            <person name="Shenoy N."/>
            <person name="Sisk P."/>
            <person name="Stolte C."/>
            <person name="Sykes S."/>
            <person name="Thomson T."/>
            <person name="Walk T."/>
            <person name="White J."/>
            <person name="Yandava C."/>
            <person name="Izard J."/>
            <person name="Baranova O.V."/>
            <person name="Blanton J.M."/>
            <person name="Tanner A.C."/>
            <person name="Dewhirst F.E."/>
            <person name="Haas B."/>
            <person name="Nusbaum C."/>
            <person name="Birren B."/>
        </authorList>
    </citation>
    <scope>NUCLEOTIDE SEQUENCE [LARGE SCALE GENOMIC DNA]</scope>
    <source>
        <strain evidence="3">1-1 BBBD Race 1</strain>
    </source>
</reference>
<reference evidence="4" key="4">
    <citation type="submission" date="2025-05" db="UniProtKB">
        <authorList>
            <consortium name="EnsemblFungi"/>
        </authorList>
    </citation>
    <scope>IDENTIFICATION</scope>
    <source>
        <strain evidence="4">isolate 1-1 / race 1 (BBBD)</strain>
    </source>
</reference>
<keyword evidence="2" id="KW-0472">Membrane</keyword>
<feature type="region of interest" description="Disordered" evidence="1">
    <location>
        <begin position="309"/>
        <end position="368"/>
    </location>
</feature>
<feature type="compositionally biased region" description="Basic and acidic residues" evidence="1">
    <location>
        <begin position="187"/>
        <end position="201"/>
    </location>
</feature>
<dbReference type="OrthoDB" id="2499634at2759"/>